<keyword evidence="4" id="KW-0234">DNA repair</keyword>
<dbReference type="AlphaFoldDB" id="A0A938YLN8"/>
<dbReference type="Pfam" id="PF06029">
    <property type="entry name" value="AlkA_N"/>
    <property type="match status" value="1"/>
</dbReference>
<dbReference type="Proteomes" id="UP000663801">
    <property type="component" value="Unassembled WGS sequence"/>
</dbReference>
<dbReference type="GO" id="GO:0032993">
    <property type="term" value="C:protein-DNA complex"/>
    <property type="evidence" value="ECO:0007669"/>
    <property type="project" value="TreeGrafter"/>
</dbReference>
<keyword evidence="8" id="KW-1185">Reference proteome</keyword>
<dbReference type="RefSeq" id="WP_205255795.1">
    <property type="nucleotide sequence ID" value="NZ_BAAAPV010000002.1"/>
</dbReference>
<dbReference type="InterPro" id="IPR003265">
    <property type="entry name" value="HhH-GPD_domain"/>
</dbReference>
<dbReference type="GO" id="GO:0005737">
    <property type="term" value="C:cytoplasm"/>
    <property type="evidence" value="ECO:0007669"/>
    <property type="project" value="TreeGrafter"/>
</dbReference>
<organism evidence="7 8">
    <name type="scientific">Nakamurella flavida</name>
    <dbReference type="NCBI Taxonomy" id="363630"/>
    <lineage>
        <taxon>Bacteria</taxon>
        <taxon>Bacillati</taxon>
        <taxon>Actinomycetota</taxon>
        <taxon>Actinomycetes</taxon>
        <taxon>Nakamurellales</taxon>
        <taxon>Nakamurellaceae</taxon>
        <taxon>Nakamurella</taxon>
    </lineage>
</organism>
<sequence length="301" mass="32121">MIAPVPEAAPGQLGWTTVDLPVHPPFPLAPAVTFLAGHALPGLETVLTDERGVTRVERLLPVEGELVQLRLTLGPDAVHLEHTAPPGEAARRTVAEVHRWLNLDLEPARLLADLGRDPTIGDLIRARPGLRMIGHPDGYEAAVMTVLGQQVSVAACRTFGTRLARAFGSAHPSGLWAFPAAGVLAGITAQDLQAEVRITNARARTVLAVATACADGLRIDAEGDHGEIRRHLLALPGVGPWTVDYLAVRALGDRNAFPVGDLVLRRAMGVDTPAQASVMGRAWEPWRAYALIHLWGRALGL</sequence>
<evidence type="ECO:0000256" key="4">
    <source>
        <dbReference type="ARBA" id="ARBA00023204"/>
    </source>
</evidence>
<comment type="caution">
    <text evidence="7">The sequence shown here is derived from an EMBL/GenBank/DDBJ whole genome shotgun (WGS) entry which is preliminary data.</text>
</comment>
<dbReference type="SMART" id="SM01009">
    <property type="entry name" value="AlkA_N"/>
    <property type="match status" value="1"/>
</dbReference>
<dbReference type="InterPro" id="IPR010316">
    <property type="entry name" value="AlkA_N"/>
</dbReference>
<dbReference type="CDD" id="cd00056">
    <property type="entry name" value="ENDO3c"/>
    <property type="match status" value="1"/>
</dbReference>
<dbReference type="InterPro" id="IPR023170">
    <property type="entry name" value="HhH_base_excis_C"/>
</dbReference>
<dbReference type="GO" id="GO:0006307">
    <property type="term" value="P:DNA alkylation repair"/>
    <property type="evidence" value="ECO:0007669"/>
    <property type="project" value="TreeGrafter"/>
</dbReference>
<protein>
    <recommendedName>
        <fullName evidence="2">DNA-3-methyladenine glycosylase II</fullName>
        <ecNumber evidence="2">3.2.2.21</ecNumber>
    </recommendedName>
</protein>
<comment type="catalytic activity">
    <reaction evidence="1">
        <text>Hydrolysis of alkylated DNA, releasing 3-methyladenine, 3-methylguanine, 7-methylguanine and 7-methyladenine.</text>
        <dbReference type="EC" id="3.2.2.21"/>
    </reaction>
</comment>
<dbReference type="EMBL" id="JAERWL010000005">
    <property type="protein sequence ID" value="MBM9475692.1"/>
    <property type="molecule type" value="Genomic_DNA"/>
</dbReference>
<dbReference type="GO" id="GO:0043916">
    <property type="term" value="F:DNA-7-methylguanine glycosylase activity"/>
    <property type="evidence" value="ECO:0007669"/>
    <property type="project" value="TreeGrafter"/>
</dbReference>
<dbReference type="GO" id="GO:0006285">
    <property type="term" value="P:base-excision repair, AP site formation"/>
    <property type="evidence" value="ECO:0007669"/>
    <property type="project" value="TreeGrafter"/>
</dbReference>
<gene>
    <name evidence="7" type="ORF">JL107_04450</name>
</gene>
<dbReference type="InterPro" id="IPR051912">
    <property type="entry name" value="Alkylbase_DNA_Glycosylase/TA"/>
</dbReference>
<evidence type="ECO:0000256" key="2">
    <source>
        <dbReference type="ARBA" id="ARBA00012000"/>
    </source>
</evidence>
<dbReference type="SUPFAM" id="SSF48150">
    <property type="entry name" value="DNA-glycosylase"/>
    <property type="match status" value="1"/>
</dbReference>
<dbReference type="Gene3D" id="1.10.1670.10">
    <property type="entry name" value="Helix-hairpin-Helix base-excision DNA repair enzymes (C-terminal)"/>
    <property type="match status" value="1"/>
</dbReference>
<feature type="domain" description="HhH-GPD" evidence="5">
    <location>
        <begin position="147"/>
        <end position="298"/>
    </location>
</feature>
<accession>A0A938YLN8</accession>
<dbReference type="InterPro" id="IPR011257">
    <property type="entry name" value="DNA_glycosylase"/>
</dbReference>
<dbReference type="PANTHER" id="PTHR43003:SF13">
    <property type="entry name" value="DNA-3-METHYLADENINE GLYCOSYLASE 2"/>
    <property type="match status" value="1"/>
</dbReference>
<keyword evidence="3" id="KW-0227">DNA damage</keyword>
<dbReference type="GO" id="GO:0008725">
    <property type="term" value="F:DNA-3-methyladenine glycosylase activity"/>
    <property type="evidence" value="ECO:0007669"/>
    <property type="project" value="TreeGrafter"/>
</dbReference>
<dbReference type="Gene3D" id="3.30.310.20">
    <property type="entry name" value="DNA-3-methyladenine glycosylase AlkA, N-terminal domain"/>
    <property type="match status" value="1"/>
</dbReference>
<dbReference type="PANTHER" id="PTHR43003">
    <property type="entry name" value="DNA-3-METHYLADENINE GLYCOSYLASE"/>
    <property type="match status" value="1"/>
</dbReference>
<evidence type="ECO:0000259" key="6">
    <source>
        <dbReference type="SMART" id="SM01009"/>
    </source>
</evidence>
<proteinExistence type="predicted"/>
<dbReference type="EC" id="3.2.2.21" evidence="2"/>
<evidence type="ECO:0000259" key="5">
    <source>
        <dbReference type="SMART" id="SM00478"/>
    </source>
</evidence>
<dbReference type="Pfam" id="PF00730">
    <property type="entry name" value="HhH-GPD"/>
    <property type="match status" value="1"/>
</dbReference>
<dbReference type="SUPFAM" id="SSF55945">
    <property type="entry name" value="TATA-box binding protein-like"/>
    <property type="match status" value="1"/>
</dbReference>
<reference evidence="7" key="1">
    <citation type="submission" date="2021-01" db="EMBL/GenBank/DDBJ databases">
        <title>KCTC 19127 draft genome.</title>
        <authorList>
            <person name="An D."/>
        </authorList>
    </citation>
    <scope>NUCLEOTIDE SEQUENCE</scope>
    <source>
        <strain evidence="7">KCTC 19127</strain>
    </source>
</reference>
<dbReference type="GO" id="GO:0032131">
    <property type="term" value="F:alkylated DNA binding"/>
    <property type="evidence" value="ECO:0007669"/>
    <property type="project" value="TreeGrafter"/>
</dbReference>
<evidence type="ECO:0000313" key="7">
    <source>
        <dbReference type="EMBL" id="MBM9475692.1"/>
    </source>
</evidence>
<feature type="domain" description="DNA-3-methyladenine glycosylase AlkA N-terminal" evidence="6">
    <location>
        <begin position="17"/>
        <end position="137"/>
    </location>
</feature>
<dbReference type="SMART" id="SM00478">
    <property type="entry name" value="ENDO3c"/>
    <property type="match status" value="1"/>
</dbReference>
<dbReference type="InterPro" id="IPR037046">
    <property type="entry name" value="AlkA_N_sf"/>
</dbReference>
<name>A0A938YLN8_9ACTN</name>
<evidence type="ECO:0000256" key="1">
    <source>
        <dbReference type="ARBA" id="ARBA00000086"/>
    </source>
</evidence>
<dbReference type="Gene3D" id="1.10.340.30">
    <property type="entry name" value="Hypothetical protein, domain 2"/>
    <property type="match status" value="1"/>
</dbReference>
<evidence type="ECO:0000313" key="8">
    <source>
        <dbReference type="Proteomes" id="UP000663801"/>
    </source>
</evidence>
<evidence type="ECO:0000256" key="3">
    <source>
        <dbReference type="ARBA" id="ARBA00022763"/>
    </source>
</evidence>